<name>A0ABM1IVH4_POLDO</name>
<keyword evidence="5" id="KW-0964">Secreted</keyword>
<dbReference type="InterPro" id="IPR033906">
    <property type="entry name" value="Lipase_N"/>
</dbReference>
<proteinExistence type="inferred from homology"/>
<dbReference type="RefSeq" id="XP_015184211.1">
    <property type="nucleotide sequence ID" value="XM_015328725.1"/>
</dbReference>
<evidence type="ECO:0000256" key="5">
    <source>
        <dbReference type="ARBA" id="ARBA00022525"/>
    </source>
</evidence>
<dbReference type="InterPro" id="IPR013818">
    <property type="entry name" value="Lipase"/>
</dbReference>
<comment type="catalytic activity">
    <reaction evidence="1">
        <text>a 1,2-diacyl-sn-glycero-3-phosphocholine + H2O = a 2-acyl-sn-glycero-3-phosphocholine + a fatty acid + H(+)</text>
        <dbReference type="Rhea" id="RHEA:18689"/>
        <dbReference type="ChEBI" id="CHEBI:15377"/>
        <dbReference type="ChEBI" id="CHEBI:15378"/>
        <dbReference type="ChEBI" id="CHEBI:28868"/>
        <dbReference type="ChEBI" id="CHEBI:57643"/>
        <dbReference type="ChEBI" id="CHEBI:57875"/>
        <dbReference type="EC" id="3.1.1.32"/>
    </reaction>
</comment>
<dbReference type="PRINTS" id="PR00821">
    <property type="entry name" value="TAGLIPASE"/>
</dbReference>
<dbReference type="PANTHER" id="PTHR11610">
    <property type="entry name" value="LIPASE"/>
    <property type="match status" value="1"/>
</dbReference>
<evidence type="ECO:0000256" key="6">
    <source>
        <dbReference type="ARBA" id="ARBA00022801"/>
    </source>
</evidence>
<keyword evidence="6" id="KW-0378">Hydrolase</keyword>
<dbReference type="Proteomes" id="UP000694924">
    <property type="component" value="Unplaced"/>
</dbReference>
<dbReference type="Gene3D" id="3.40.50.1820">
    <property type="entry name" value="alpha/beta hydrolase"/>
    <property type="match status" value="1"/>
</dbReference>
<evidence type="ECO:0000256" key="1">
    <source>
        <dbReference type="ARBA" id="ARBA00000111"/>
    </source>
</evidence>
<protein>
    <recommendedName>
        <fullName evidence="4">phospholipase A1</fullName>
        <ecNumber evidence="4">3.1.1.32</ecNumber>
    </recommendedName>
</protein>
<dbReference type="PANTHER" id="PTHR11610:SF173">
    <property type="entry name" value="LIPASE DOMAIN-CONTAINING PROTEIN-RELATED"/>
    <property type="match status" value="1"/>
</dbReference>
<sequence>MQRHLSAEKSQGFFLAEALSDVLVNPMGTIQDDRSIINNIFDPNLISEDVTFELYTKNNPEKAFLLKMDDVTGLKESSFDSENPTKILIHGWTDSTNTYWLQDFRQNYLTVGNYNVISVNWFPASLKEYWIAAKLTRQVGKYIAEMLDFLVLQAGLSLNDVHIVGHSLGAHVAGFAGMEVSGTIGRITGMDPARPGFESSSLNDLRIRLDSRDAKFVDIIHTCAGTLGFIRSIGHADFYPNGGTFRQPGCPIFSAQYCSHARAHDLMGESIINPLEFGAIQCNSWIEFKAGKCKNNSTMVFMGENVNWNARGSFFLETNAQPPFGKGVI</sequence>
<comment type="subcellular location">
    <subcellularLocation>
        <location evidence="2">Secreted</location>
    </subcellularLocation>
</comment>
<dbReference type="CDD" id="cd00707">
    <property type="entry name" value="Pancreat_lipase_like"/>
    <property type="match status" value="1"/>
</dbReference>
<accession>A0ABM1IVH4</accession>
<dbReference type="EC" id="3.1.1.32" evidence="4"/>
<reference evidence="11" key="1">
    <citation type="submission" date="2025-08" db="UniProtKB">
        <authorList>
            <consortium name="RefSeq"/>
        </authorList>
    </citation>
    <scope>IDENTIFICATION</scope>
    <source>
        <tissue evidence="11">Whole body</tissue>
    </source>
</reference>
<dbReference type="SUPFAM" id="SSF53474">
    <property type="entry name" value="alpha/beta-Hydrolases"/>
    <property type="match status" value="1"/>
</dbReference>
<evidence type="ECO:0000256" key="7">
    <source>
        <dbReference type="ARBA" id="ARBA00023157"/>
    </source>
</evidence>
<feature type="domain" description="Lipase" evidence="9">
    <location>
        <begin position="47"/>
        <end position="324"/>
    </location>
</feature>
<evidence type="ECO:0000313" key="11">
    <source>
        <dbReference type="RefSeq" id="XP_015184211.1"/>
    </source>
</evidence>
<dbReference type="InterPro" id="IPR029058">
    <property type="entry name" value="AB_hydrolase_fold"/>
</dbReference>
<keyword evidence="7" id="KW-1015">Disulfide bond</keyword>
<comment type="similarity">
    <text evidence="3 8">Belongs to the AB hydrolase superfamily. Lipase family.</text>
</comment>
<keyword evidence="10" id="KW-1185">Reference proteome</keyword>
<evidence type="ECO:0000259" key="9">
    <source>
        <dbReference type="Pfam" id="PF00151"/>
    </source>
</evidence>
<gene>
    <name evidence="11" type="primary">LOC107070477</name>
</gene>
<evidence type="ECO:0000256" key="3">
    <source>
        <dbReference type="ARBA" id="ARBA00010701"/>
    </source>
</evidence>
<organism evidence="10 11">
    <name type="scientific">Polistes dominula</name>
    <name type="common">European paper wasp</name>
    <name type="synonym">Vespa dominula</name>
    <dbReference type="NCBI Taxonomy" id="743375"/>
    <lineage>
        <taxon>Eukaryota</taxon>
        <taxon>Metazoa</taxon>
        <taxon>Ecdysozoa</taxon>
        <taxon>Arthropoda</taxon>
        <taxon>Hexapoda</taxon>
        <taxon>Insecta</taxon>
        <taxon>Pterygota</taxon>
        <taxon>Neoptera</taxon>
        <taxon>Endopterygota</taxon>
        <taxon>Hymenoptera</taxon>
        <taxon>Apocrita</taxon>
        <taxon>Aculeata</taxon>
        <taxon>Vespoidea</taxon>
        <taxon>Vespidae</taxon>
        <taxon>Polistinae</taxon>
        <taxon>Polistini</taxon>
        <taxon>Polistes</taxon>
    </lineage>
</organism>
<evidence type="ECO:0000313" key="10">
    <source>
        <dbReference type="Proteomes" id="UP000694924"/>
    </source>
</evidence>
<dbReference type="InterPro" id="IPR000734">
    <property type="entry name" value="TAG_lipase"/>
</dbReference>
<dbReference type="GeneID" id="107070477"/>
<dbReference type="Pfam" id="PF00151">
    <property type="entry name" value="Lipase"/>
    <property type="match status" value="1"/>
</dbReference>
<evidence type="ECO:0000256" key="2">
    <source>
        <dbReference type="ARBA" id="ARBA00004613"/>
    </source>
</evidence>
<evidence type="ECO:0000256" key="8">
    <source>
        <dbReference type="RuleBase" id="RU004262"/>
    </source>
</evidence>
<evidence type="ECO:0000256" key="4">
    <source>
        <dbReference type="ARBA" id="ARBA00013179"/>
    </source>
</evidence>